<feature type="transmembrane region" description="Helical" evidence="10">
    <location>
        <begin position="36"/>
        <end position="53"/>
    </location>
</feature>
<dbReference type="Proteomes" id="UP000659654">
    <property type="component" value="Unassembled WGS sequence"/>
</dbReference>
<evidence type="ECO:0000256" key="8">
    <source>
        <dbReference type="ARBA" id="ARBA00023034"/>
    </source>
</evidence>
<dbReference type="SMR" id="A0A7I8WUX7"/>
<dbReference type="Gene3D" id="3.90.550.50">
    <property type="match status" value="1"/>
</dbReference>
<dbReference type="InterPro" id="IPR002659">
    <property type="entry name" value="Glyco_trans_31"/>
</dbReference>
<keyword evidence="4" id="KW-0808">Transferase</keyword>
<dbReference type="Pfam" id="PF01762">
    <property type="entry name" value="Galactosyl_T"/>
    <property type="match status" value="1"/>
</dbReference>
<dbReference type="EMBL" id="CAJFCV020000004">
    <property type="protein sequence ID" value="CAG9117233.1"/>
    <property type="molecule type" value="Genomic_DNA"/>
</dbReference>
<comment type="similarity">
    <text evidence="2">Belongs to the glycosyltransferase 31 family.</text>
</comment>
<dbReference type="GO" id="GO:0000139">
    <property type="term" value="C:Golgi membrane"/>
    <property type="evidence" value="ECO:0007669"/>
    <property type="project" value="UniProtKB-SubCell"/>
</dbReference>
<dbReference type="EMBL" id="CAJFDI010000004">
    <property type="protein sequence ID" value="CAD5227212.1"/>
    <property type="molecule type" value="Genomic_DNA"/>
</dbReference>
<evidence type="ECO:0000256" key="3">
    <source>
        <dbReference type="ARBA" id="ARBA00022676"/>
    </source>
</evidence>
<reference evidence="11" key="1">
    <citation type="submission" date="2020-09" db="EMBL/GenBank/DDBJ databases">
        <authorList>
            <person name="Kikuchi T."/>
        </authorList>
    </citation>
    <scope>NUCLEOTIDE SEQUENCE</scope>
    <source>
        <strain evidence="11">Ka4C1</strain>
    </source>
</reference>
<dbReference type="OrthoDB" id="5512589at2759"/>
<protein>
    <submittedName>
        <fullName evidence="11">(pine wood nematode) hypothetical protein</fullName>
    </submittedName>
</protein>
<keyword evidence="8" id="KW-0333">Golgi apparatus</keyword>
<evidence type="ECO:0000256" key="9">
    <source>
        <dbReference type="ARBA" id="ARBA00023136"/>
    </source>
</evidence>
<dbReference type="PANTHER" id="PTHR11214:SF378">
    <property type="entry name" value="BETA-1,3-GALACTOSYLTRANSFERASE 4"/>
    <property type="match status" value="1"/>
</dbReference>
<organism evidence="11 12">
    <name type="scientific">Bursaphelenchus xylophilus</name>
    <name type="common">Pinewood nematode worm</name>
    <name type="synonym">Aphelenchoides xylophilus</name>
    <dbReference type="NCBI Taxonomy" id="6326"/>
    <lineage>
        <taxon>Eukaryota</taxon>
        <taxon>Metazoa</taxon>
        <taxon>Ecdysozoa</taxon>
        <taxon>Nematoda</taxon>
        <taxon>Chromadorea</taxon>
        <taxon>Rhabditida</taxon>
        <taxon>Tylenchina</taxon>
        <taxon>Tylenchomorpha</taxon>
        <taxon>Aphelenchoidea</taxon>
        <taxon>Aphelenchoididae</taxon>
        <taxon>Bursaphelenchus</taxon>
    </lineage>
</organism>
<dbReference type="GO" id="GO:0006493">
    <property type="term" value="P:protein O-linked glycosylation"/>
    <property type="evidence" value="ECO:0007669"/>
    <property type="project" value="TreeGrafter"/>
</dbReference>
<dbReference type="GO" id="GO:0016758">
    <property type="term" value="F:hexosyltransferase activity"/>
    <property type="evidence" value="ECO:0007669"/>
    <property type="project" value="InterPro"/>
</dbReference>
<keyword evidence="12" id="KW-1185">Reference proteome</keyword>
<comment type="caution">
    <text evidence="11">The sequence shown here is derived from an EMBL/GenBank/DDBJ whole genome shotgun (WGS) entry which is preliminary data.</text>
</comment>
<evidence type="ECO:0000256" key="10">
    <source>
        <dbReference type="SAM" id="Phobius"/>
    </source>
</evidence>
<keyword evidence="3" id="KW-0328">Glycosyltransferase</keyword>
<keyword evidence="6" id="KW-0735">Signal-anchor</keyword>
<dbReference type="AlphaFoldDB" id="A0A7I8WUX7"/>
<keyword evidence="5 10" id="KW-0812">Transmembrane</keyword>
<accession>A0A7I8WUX7</accession>
<keyword evidence="7 10" id="KW-1133">Transmembrane helix</keyword>
<evidence type="ECO:0000313" key="11">
    <source>
        <dbReference type="EMBL" id="CAD5227212.1"/>
    </source>
</evidence>
<evidence type="ECO:0000256" key="5">
    <source>
        <dbReference type="ARBA" id="ARBA00022692"/>
    </source>
</evidence>
<evidence type="ECO:0000313" key="12">
    <source>
        <dbReference type="Proteomes" id="UP000659654"/>
    </source>
</evidence>
<comment type="subcellular location">
    <subcellularLocation>
        <location evidence="1">Golgi apparatus membrane</location>
        <topology evidence="1">Single-pass type II membrane protein</topology>
    </subcellularLocation>
</comment>
<evidence type="ECO:0000256" key="4">
    <source>
        <dbReference type="ARBA" id="ARBA00022679"/>
    </source>
</evidence>
<name>A0A7I8WUX7_BURXY</name>
<evidence type="ECO:0000256" key="1">
    <source>
        <dbReference type="ARBA" id="ARBA00004323"/>
    </source>
</evidence>
<gene>
    <name evidence="11" type="ORF">BXYJ_LOCUS9757</name>
</gene>
<proteinExistence type="inferred from homology"/>
<keyword evidence="9 10" id="KW-0472">Membrane</keyword>
<evidence type="ECO:0000256" key="2">
    <source>
        <dbReference type="ARBA" id="ARBA00008661"/>
    </source>
</evidence>
<dbReference type="PANTHER" id="PTHR11214">
    <property type="entry name" value="BETA-1,3-N-ACETYLGLUCOSAMINYLTRANSFERASE"/>
    <property type="match status" value="1"/>
</dbReference>
<sequence length="578" mass="66184">MRGWRTDNDRRWRLSSGCNARNPLLVPRYRALVKPIVKSALICTAIILFIVYVRREFVPDDFEAEPIRLIRPWGIDVNSAAIFKNVIKYYSMTDASKSCERKRIVISVISAPADQEYRDYARKSWIKDLPSYVAYQFLIGAVTDSNLEEILFKEQAVYHDIIRYNLSDSYHRLVIKSYIAFDWTLKFCDDFTHFVKIDVDVYPNIPAILKTIEQRIPAEKKLLFGETRIGTPVLRWPNKNYILSRDIREDIVPVFSRGAMYIYTREAVKSLLENAKKISVFRAEDVYFNGIVSEVAGIERVHSDKFCVNLAEDKNIEDGLTYCELTPTQLMEYHLRITEIRLEPSTQRLHGERRIIRLLPRTSLKLYVTGNLNYPIASNPPPQAEYKTPPLANSRITSTTMSMVRVAVLLALVAYASATVSCPKTKAAFAKWISDKVDDDLIELGFTSIYNDTQKGVAYNKVASDLYDSCSSKLLGETAFYGPAMKLYTGLSNWKTVLNKAITQIKKTCKPYYVNRLLKNKPKTVAAFDKKIGGWIVKKVVRGTMLNIKGVVSASDWKQILSDLWTPIRFDKNGFTKP</sequence>
<dbReference type="Proteomes" id="UP000582659">
    <property type="component" value="Unassembled WGS sequence"/>
</dbReference>
<evidence type="ECO:0000256" key="7">
    <source>
        <dbReference type="ARBA" id="ARBA00022989"/>
    </source>
</evidence>
<evidence type="ECO:0000256" key="6">
    <source>
        <dbReference type="ARBA" id="ARBA00022968"/>
    </source>
</evidence>